<comment type="caution">
    <text evidence="1">The sequence shown here is derived from an EMBL/GenBank/DDBJ whole genome shotgun (WGS) entry which is preliminary data.</text>
</comment>
<proteinExistence type="predicted"/>
<dbReference type="AlphaFoldDB" id="A0A9D4T3S6"/>
<protein>
    <submittedName>
        <fullName evidence="1">Uncharacterized protein</fullName>
    </submittedName>
</protein>
<evidence type="ECO:0000313" key="2">
    <source>
        <dbReference type="Proteomes" id="UP000821837"/>
    </source>
</evidence>
<dbReference type="VEuPathDB" id="VectorBase:RSAN_034505"/>
<keyword evidence="2" id="KW-1185">Reference proteome</keyword>
<name>A0A9D4T3S6_RHISA</name>
<sequence>MKPLKWPLRPEDWSALPRRATPDHTIGTMIADLAKWLTDFSDRIKQLQRVSQACTLEGLAALKVVPCTLAGRMFNPEPAHGHSPVRGSGNGWSLEELSSRGAGSSFSCRVIGILRNLMNYSSSSTPHIARGLVSVGEALKGYLGWNQHAASAEIVEGNVRGWQFVIVTLLVYLNSSRTELLFTVDLPAADPRVSTVSTSGRLLCSARPRSA</sequence>
<reference evidence="1" key="1">
    <citation type="journal article" date="2020" name="Cell">
        <title>Large-Scale Comparative Analyses of Tick Genomes Elucidate Their Genetic Diversity and Vector Capacities.</title>
        <authorList>
            <consortium name="Tick Genome and Microbiome Consortium (TIGMIC)"/>
            <person name="Jia N."/>
            <person name="Wang J."/>
            <person name="Shi W."/>
            <person name="Du L."/>
            <person name="Sun Y."/>
            <person name="Zhan W."/>
            <person name="Jiang J.F."/>
            <person name="Wang Q."/>
            <person name="Zhang B."/>
            <person name="Ji P."/>
            <person name="Bell-Sakyi L."/>
            <person name="Cui X.M."/>
            <person name="Yuan T.T."/>
            <person name="Jiang B.G."/>
            <person name="Yang W.F."/>
            <person name="Lam T.T."/>
            <person name="Chang Q.C."/>
            <person name="Ding S.J."/>
            <person name="Wang X.J."/>
            <person name="Zhu J.G."/>
            <person name="Ruan X.D."/>
            <person name="Zhao L."/>
            <person name="Wei J.T."/>
            <person name="Ye R.Z."/>
            <person name="Que T.C."/>
            <person name="Du C.H."/>
            <person name="Zhou Y.H."/>
            <person name="Cheng J.X."/>
            <person name="Dai P.F."/>
            <person name="Guo W.B."/>
            <person name="Han X.H."/>
            <person name="Huang E.J."/>
            <person name="Li L.F."/>
            <person name="Wei W."/>
            <person name="Gao Y.C."/>
            <person name="Liu J.Z."/>
            <person name="Shao H.Z."/>
            <person name="Wang X."/>
            <person name="Wang C.C."/>
            <person name="Yang T.C."/>
            <person name="Huo Q.B."/>
            <person name="Li W."/>
            <person name="Chen H.Y."/>
            <person name="Chen S.E."/>
            <person name="Zhou L.G."/>
            <person name="Ni X.B."/>
            <person name="Tian J.H."/>
            <person name="Sheng Y."/>
            <person name="Liu T."/>
            <person name="Pan Y.S."/>
            <person name="Xia L.Y."/>
            <person name="Li J."/>
            <person name="Zhao F."/>
            <person name="Cao W.C."/>
        </authorList>
    </citation>
    <scope>NUCLEOTIDE SEQUENCE</scope>
    <source>
        <strain evidence="1">Rsan-2018</strain>
    </source>
</reference>
<dbReference type="Proteomes" id="UP000821837">
    <property type="component" value="Chromosome 11"/>
</dbReference>
<gene>
    <name evidence="1" type="ORF">HPB52_012719</name>
</gene>
<evidence type="ECO:0000313" key="1">
    <source>
        <dbReference type="EMBL" id="KAH7972497.1"/>
    </source>
</evidence>
<organism evidence="1 2">
    <name type="scientific">Rhipicephalus sanguineus</name>
    <name type="common">Brown dog tick</name>
    <name type="synonym">Ixodes sanguineus</name>
    <dbReference type="NCBI Taxonomy" id="34632"/>
    <lineage>
        <taxon>Eukaryota</taxon>
        <taxon>Metazoa</taxon>
        <taxon>Ecdysozoa</taxon>
        <taxon>Arthropoda</taxon>
        <taxon>Chelicerata</taxon>
        <taxon>Arachnida</taxon>
        <taxon>Acari</taxon>
        <taxon>Parasitiformes</taxon>
        <taxon>Ixodida</taxon>
        <taxon>Ixodoidea</taxon>
        <taxon>Ixodidae</taxon>
        <taxon>Rhipicephalinae</taxon>
        <taxon>Rhipicephalus</taxon>
        <taxon>Rhipicephalus</taxon>
    </lineage>
</organism>
<reference evidence="1" key="2">
    <citation type="submission" date="2021-09" db="EMBL/GenBank/DDBJ databases">
        <authorList>
            <person name="Jia N."/>
            <person name="Wang J."/>
            <person name="Shi W."/>
            <person name="Du L."/>
            <person name="Sun Y."/>
            <person name="Zhan W."/>
            <person name="Jiang J."/>
            <person name="Wang Q."/>
            <person name="Zhang B."/>
            <person name="Ji P."/>
            <person name="Sakyi L.B."/>
            <person name="Cui X."/>
            <person name="Yuan T."/>
            <person name="Jiang B."/>
            <person name="Yang W."/>
            <person name="Lam T.T.-Y."/>
            <person name="Chang Q."/>
            <person name="Ding S."/>
            <person name="Wang X."/>
            <person name="Zhu J."/>
            <person name="Ruan X."/>
            <person name="Zhao L."/>
            <person name="Wei J."/>
            <person name="Que T."/>
            <person name="Du C."/>
            <person name="Cheng J."/>
            <person name="Dai P."/>
            <person name="Han X."/>
            <person name="Huang E."/>
            <person name="Gao Y."/>
            <person name="Liu J."/>
            <person name="Shao H."/>
            <person name="Ye R."/>
            <person name="Li L."/>
            <person name="Wei W."/>
            <person name="Wang X."/>
            <person name="Wang C."/>
            <person name="Huo Q."/>
            <person name="Li W."/>
            <person name="Guo W."/>
            <person name="Chen H."/>
            <person name="Chen S."/>
            <person name="Zhou L."/>
            <person name="Zhou L."/>
            <person name="Ni X."/>
            <person name="Tian J."/>
            <person name="Zhou Y."/>
            <person name="Sheng Y."/>
            <person name="Liu T."/>
            <person name="Pan Y."/>
            <person name="Xia L."/>
            <person name="Li J."/>
            <person name="Zhao F."/>
            <person name="Cao W."/>
        </authorList>
    </citation>
    <scope>NUCLEOTIDE SEQUENCE</scope>
    <source>
        <strain evidence="1">Rsan-2018</strain>
        <tissue evidence="1">Larvae</tissue>
    </source>
</reference>
<dbReference type="EMBL" id="JABSTV010001247">
    <property type="protein sequence ID" value="KAH7972497.1"/>
    <property type="molecule type" value="Genomic_DNA"/>
</dbReference>
<accession>A0A9D4T3S6</accession>